<dbReference type="Gene3D" id="3.30.2130.10">
    <property type="entry name" value="VC0802-like"/>
    <property type="match status" value="2"/>
</dbReference>
<dbReference type="RefSeq" id="WP_080808492.1">
    <property type="nucleotide sequence ID" value="NZ_LT828561.1"/>
</dbReference>
<dbReference type="PANTHER" id="PTHR40099:SF1">
    <property type="entry name" value="ACETOLACTATE SYNTHASE, SMALL SUBUNIT"/>
    <property type="match status" value="1"/>
</dbReference>
<evidence type="ECO:0000259" key="1">
    <source>
        <dbReference type="PROSITE" id="PS51671"/>
    </source>
</evidence>
<sequence length="161" mass="18002">MKRREISFFLRNIPGEFGKIADLLKDRNINIESISIQDASAYVQTLFNARGKSLKRIASNGSYVSMQKDSYEFALVRLLVDKTDAAIDVMKECNYIFEITPVVAMYLPNKPGILADLTSELGRNSININYIYGSTSDKGKNCLFVISPEDIELAEAIFGNS</sequence>
<proteinExistence type="predicted"/>
<feature type="domain" description="ACT" evidence="1">
    <location>
        <begin position="102"/>
        <end position="161"/>
    </location>
</feature>
<evidence type="ECO:0000313" key="2">
    <source>
        <dbReference type="EMBL" id="SLM30468.1"/>
    </source>
</evidence>
<organism evidence="2 3">
    <name type="scientific">Desulfamplus magnetovallimortis</name>
    <dbReference type="NCBI Taxonomy" id="1246637"/>
    <lineage>
        <taxon>Bacteria</taxon>
        <taxon>Pseudomonadati</taxon>
        <taxon>Thermodesulfobacteriota</taxon>
        <taxon>Desulfobacteria</taxon>
        <taxon>Desulfobacterales</taxon>
        <taxon>Desulfobacteraceae</taxon>
        <taxon>Desulfamplus</taxon>
    </lineage>
</organism>
<evidence type="ECO:0000313" key="3">
    <source>
        <dbReference type="Proteomes" id="UP000191931"/>
    </source>
</evidence>
<dbReference type="OrthoDB" id="5419692at2"/>
<protein>
    <submittedName>
        <fullName evidence="2">ACT domain protein</fullName>
    </submittedName>
</protein>
<name>A0A1W1HDL3_9BACT</name>
<gene>
    <name evidence="2" type="ORF">MTBBW1_2280010</name>
</gene>
<accession>A0A1W1HDL3</accession>
<feature type="domain" description="ACT" evidence="1">
    <location>
        <begin position="5"/>
        <end position="72"/>
    </location>
</feature>
<reference evidence="2 3" key="1">
    <citation type="submission" date="2017-03" db="EMBL/GenBank/DDBJ databases">
        <authorList>
            <person name="Afonso C.L."/>
            <person name="Miller P.J."/>
            <person name="Scott M.A."/>
            <person name="Spackman E."/>
            <person name="Goraichik I."/>
            <person name="Dimitrov K.M."/>
            <person name="Suarez D.L."/>
            <person name="Swayne D.E."/>
        </authorList>
    </citation>
    <scope>NUCLEOTIDE SEQUENCE [LARGE SCALE GENOMIC DNA]</scope>
    <source>
        <strain evidence="2">PRJEB14757</strain>
    </source>
</reference>
<dbReference type="InterPro" id="IPR045865">
    <property type="entry name" value="ACT-like_dom_sf"/>
</dbReference>
<dbReference type="SUPFAM" id="SSF55021">
    <property type="entry name" value="ACT-like"/>
    <property type="match status" value="2"/>
</dbReference>
<dbReference type="PROSITE" id="PS51671">
    <property type="entry name" value="ACT"/>
    <property type="match status" value="2"/>
</dbReference>
<dbReference type="Pfam" id="PF01842">
    <property type="entry name" value="ACT"/>
    <property type="match status" value="1"/>
</dbReference>
<dbReference type="PANTHER" id="PTHR40099">
    <property type="entry name" value="ACETOLACTATE SYNTHASE, SMALL SUBUNIT"/>
    <property type="match status" value="1"/>
</dbReference>
<keyword evidence="3" id="KW-1185">Reference proteome</keyword>
<dbReference type="Proteomes" id="UP000191931">
    <property type="component" value="Unassembled WGS sequence"/>
</dbReference>
<dbReference type="InterPro" id="IPR002912">
    <property type="entry name" value="ACT_dom"/>
</dbReference>
<dbReference type="AlphaFoldDB" id="A0A1W1HDL3"/>
<dbReference type="EMBL" id="FWEV01000144">
    <property type="protein sequence ID" value="SLM30468.1"/>
    <property type="molecule type" value="Genomic_DNA"/>
</dbReference>
<dbReference type="STRING" id="1246637.MTBBW1_2280010"/>